<dbReference type="InterPro" id="IPR023393">
    <property type="entry name" value="START-like_dom_sf"/>
</dbReference>
<dbReference type="Pfam" id="PF10604">
    <property type="entry name" value="Polyketide_cyc2"/>
    <property type="match status" value="1"/>
</dbReference>
<dbReference type="InterPro" id="IPR019587">
    <property type="entry name" value="Polyketide_cyclase/dehydratase"/>
</dbReference>
<protein>
    <submittedName>
        <fullName evidence="1">Uncharacterized protein YndB with AHSA1/START domain</fullName>
    </submittedName>
</protein>
<comment type="caution">
    <text evidence="1">The sequence shown here is derived from an EMBL/GenBank/DDBJ whole genome shotgun (WGS) entry which is preliminary data.</text>
</comment>
<sequence length="169" mass="18105">MADKVTGARTEVELTVEVAPEKLWEIITDVARIGEFSPECTGGAWLDSDSPGPRVGARFAGHNEYGDGFSSDVLCVVTESEPGRVFGWVVLDDAEDPALPGTTWRYELSGAAFGRTVVRQTFLHGPGDTGLREMVAGLSPVVAAAGVRERLGQIREHMTETITAMAERG</sequence>
<gene>
    <name evidence="1" type="ORF">HNR67_005342</name>
</gene>
<dbReference type="EMBL" id="JACHMH010000001">
    <property type="protein sequence ID" value="MBB4679224.1"/>
    <property type="molecule type" value="Genomic_DNA"/>
</dbReference>
<dbReference type="RefSeq" id="WP_185004996.1">
    <property type="nucleotide sequence ID" value="NZ_BAAAUI010000025.1"/>
</dbReference>
<keyword evidence="2" id="KW-1185">Reference proteome</keyword>
<dbReference type="SUPFAM" id="SSF55961">
    <property type="entry name" value="Bet v1-like"/>
    <property type="match status" value="1"/>
</dbReference>
<evidence type="ECO:0000313" key="2">
    <source>
        <dbReference type="Proteomes" id="UP000533598"/>
    </source>
</evidence>
<evidence type="ECO:0000313" key="1">
    <source>
        <dbReference type="EMBL" id="MBB4679224.1"/>
    </source>
</evidence>
<accession>A0A7W7FXR3</accession>
<organism evidence="1 2">
    <name type="scientific">Crossiella cryophila</name>
    <dbReference type="NCBI Taxonomy" id="43355"/>
    <lineage>
        <taxon>Bacteria</taxon>
        <taxon>Bacillati</taxon>
        <taxon>Actinomycetota</taxon>
        <taxon>Actinomycetes</taxon>
        <taxon>Pseudonocardiales</taxon>
        <taxon>Pseudonocardiaceae</taxon>
        <taxon>Crossiella</taxon>
    </lineage>
</organism>
<name>A0A7W7FXR3_9PSEU</name>
<reference evidence="1 2" key="1">
    <citation type="submission" date="2020-08" db="EMBL/GenBank/DDBJ databases">
        <title>Sequencing the genomes of 1000 actinobacteria strains.</title>
        <authorList>
            <person name="Klenk H.-P."/>
        </authorList>
    </citation>
    <scope>NUCLEOTIDE SEQUENCE [LARGE SCALE GENOMIC DNA]</scope>
    <source>
        <strain evidence="1 2">DSM 44230</strain>
    </source>
</reference>
<proteinExistence type="predicted"/>
<dbReference type="Gene3D" id="3.30.530.20">
    <property type="match status" value="1"/>
</dbReference>
<dbReference type="AlphaFoldDB" id="A0A7W7FXR3"/>
<dbReference type="Proteomes" id="UP000533598">
    <property type="component" value="Unassembled WGS sequence"/>
</dbReference>